<organism evidence="1 2">
    <name type="scientific">Flavobacterium hydrophilum</name>
    <dbReference type="NCBI Taxonomy" id="2211445"/>
    <lineage>
        <taxon>Bacteria</taxon>
        <taxon>Pseudomonadati</taxon>
        <taxon>Bacteroidota</taxon>
        <taxon>Flavobacteriia</taxon>
        <taxon>Flavobacteriales</taxon>
        <taxon>Flavobacteriaceae</taxon>
        <taxon>Flavobacterium</taxon>
    </lineage>
</organism>
<comment type="caution">
    <text evidence="1">The sequence shown here is derived from an EMBL/GenBank/DDBJ whole genome shotgun (WGS) entry which is preliminary data.</text>
</comment>
<dbReference type="RefSeq" id="WP_110347261.1">
    <property type="nucleotide sequence ID" value="NZ_QJHL01000003.1"/>
</dbReference>
<dbReference type="OrthoDB" id="9113831at2"/>
<evidence type="ECO:0000313" key="2">
    <source>
        <dbReference type="Proteomes" id="UP000247681"/>
    </source>
</evidence>
<name>A0A2V4CEQ2_9FLAO</name>
<keyword evidence="2" id="KW-1185">Reference proteome</keyword>
<reference evidence="1 2" key="1">
    <citation type="submission" date="2018-05" db="EMBL/GenBank/DDBJ databases">
        <title>Flavobacterium sp. strain IMCC34758, incomplete genome.</title>
        <authorList>
            <person name="Joung Y."/>
        </authorList>
    </citation>
    <scope>NUCLEOTIDE SEQUENCE [LARGE SCALE GENOMIC DNA]</scope>
    <source>
        <strain evidence="1 2">IMCC34758</strain>
    </source>
</reference>
<dbReference type="EMBL" id="QJHL01000003">
    <property type="protein sequence ID" value="PXY44534.1"/>
    <property type="molecule type" value="Genomic_DNA"/>
</dbReference>
<dbReference type="AlphaFoldDB" id="A0A2V4CEQ2"/>
<proteinExistence type="predicted"/>
<protein>
    <submittedName>
        <fullName evidence="1">Uncharacterized protein</fullName>
    </submittedName>
</protein>
<sequence>MNKLDVNQTGGFPLTTRILDELQKISAVFNGLGGIAGDKTILYGCNLTGSNVSDGVVYLDGEVLAFKGGLVQTKVILKEDTENLVFENNESKTVIRTRYVTFGAGVNSMDWADFIRPKETKELEAALEGKTDLTTFEALADAFAIVYTKMLTIETGAQKNLQEVYDFKIVETLNRSSTGINDNDFTKNYYIVNPPEGFTMAHLKGFSAGIAKVAFGGNVDNGDTIWCKWDIGVNNVRITCNNSENRAPSEVSYLAIWKK</sequence>
<dbReference type="CDD" id="cd22641">
    <property type="entry name" value="C24-like"/>
    <property type="match status" value="1"/>
</dbReference>
<gene>
    <name evidence="1" type="ORF">DMB68_13785</name>
</gene>
<accession>A0A2V4CEQ2</accession>
<dbReference type="Proteomes" id="UP000247681">
    <property type="component" value="Unassembled WGS sequence"/>
</dbReference>
<evidence type="ECO:0000313" key="1">
    <source>
        <dbReference type="EMBL" id="PXY44534.1"/>
    </source>
</evidence>